<dbReference type="AlphaFoldDB" id="I3D1Z1"/>
<comment type="caution">
    <text evidence="1">The sequence shown here is derived from an EMBL/GenBank/DDBJ whole genome shotgun (WGS) entry which is preliminary data.</text>
</comment>
<proteinExistence type="predicted"/>
<gene>
    <name evidence="1" type="ORF">BD31_I0832</name>
</gene>
<keyword evidence="2" id="KW-1185">Reference proteome</keyword>
<dbReference type="EMBL" id="AEXL02000098">
    <property type="protein sequence ID" value="EIJ65734.1"/>
    <property type="molecule type" value="Genomic_DNA"/>
</dbReference>
<dbReference type="Proteomes" id="UP000003423">
    <property type="component" value="Unassembled WGS sequence"/>
</dbReference>
<name>I3D1Z1_9ARCH</name>
<organism evidence="1 2">
    <name type="scientific">Candidatus Nitrosopumilus salarius BD31</name>
    <dbReference type="NCBI Taxonomy" id="859350"/>
    <lineage>
        <taxon>Archaea</taxon>
        <taxon>Nitrososphaerota</taxon>
        <taxon>Nitrososphaeria</taxon>
        <taxon>Nitrosopumilales</taxon>
        <taxon>Nitrosopumilaceae</taxon>
        <taxon>Nitrosopumilus</taxon>
    </lineage>
</organism>
<evidence type="ECO:0000313" key="2">
    <source>
        <dbReference type="Proteomes" id="UP000003423"/>
    </source>
</evidence>
<dbReference type="PATRIC" id="fig|859350.6.peg.1211"/>
<sequence>MGKNMKIYYAHAMPIYGTKTEMREKEHIMRNLPEIEIVDPGSFQDNLEKQKEGMEYCFKLIEKCQGVIFTKFFNYITAGVGKEINYALSKSIPVHELERGKLYKITKPVKYLNRLDTIILYRKIRMVRKILKE</sequence>
<evidence type="ECO:0000313" key="1">
    <source>
        <dbReference type="EMBL" id="EIJ65734.1"/>
    </source>
</evidence>
<protein>
    <submittedName>
        <fullName evidence="1">Uncharacterized protein</fullName>
    </submittedName>
</protein>
<reference evidence="1 2" key="1">
    <citation type="journal article" date="2012" name="J. Bacteriol.">
        <title>Genome sequence of "Candidatus Nitrosopumilus salaria" BD31, an ammonia-oxidizing archaeon from the San Francisco Bay estuary.</title>
        <authorList>
            <person name="Mosier A.C."/>
            <person name="Allen E.E."/>
            <person name="Kim M."/>
            <person name="Ferriera S."/>
            <person name="Francis C.A."/>
        </authorList>
    </citation>
    <scope>NUCLEOTIDE SEQUENCE [LARGE SCALE GENOMIC DNA]</scope>
    <source>
        <strain evidence="1 2">BD31</strain>
    </source>
</reference>
<accession>I3D1Z1</accession>